<comment type="caution">
    <text evidence="2">The sequence shown here is derived from an EMBL/GenBank/DDBJ whole genome shotgun (WGS) entry which is preliminary data.</text>
</comment>
<name>K9F644_PEND1</name>
<dbReference type="KEGG" id="pdp:PDIP_86940"/>
<sequence length="79" mass="8635">MAKRNRSASPSNTPRTQRAKRRLARASPPTAPPPTAPPPTAPPPTAPRSLHPAHSTPRTVNTLHRHCRLTDQLGERRPS</sequence>
<dbReference type="Proteomes" id="UP000009886">
    <property type="component" value="Unassembled WGS sequence"/>
</dbReference>
<proteinExistence type="predicted"/>
<dbReference type="HOGENOM" id="CLU_2606749_0_0_1"/>
<dbReference type="AlphaFoldDB" id="K9F644"/>
<accession>K9F644</accession>
<feature type="compositionally biased region" description="Polar residues" evidence="1">
    <location>
        <begin position="7"/>
        <end position="16"/>
    </location>
</feature>
<protein>
    <submittedName>
        <fullName evidence="2">Uncharacterized protein</fullName>
    </submittedName>
</protein>
<evidence type="ECO:0000256" key="1">
    <source>
        <dbReference type="SAM" id="MobiDB-lite"/>
    </source>
</evidence>
<feature type="compositionally biased region" description="Pro residues" evidence="1">
    <location>
        <begin position="29"/>
        <end position="46"/>
    </location>
</feature>
<reference evidence="3" key="1">
    <citation type="journal article" date="2012" name="BMC Genomics">
        <title>Genome sequence of the necrotrophic fungus Penicillium digitatum, the main postharvest pathogen of citrus.</title>
        <authorList>
            <person name="Marcet-Houben M."/>
            <person name="Ballester A.-R."/>
            <person name="de la Fuente B."/>
            <person name="Harries E."/>
            <person name="Marcos J.F."/>
            <person name="Gonzalez-Candelas L."/>
            <person name="Gabaldon T."/>
        </authorList>
    </citation>
    <scope>NUCLEOTIDE SEQUENCE [LARGE SCALE GENOMIC DNA]</scope>
    <source>
        <strain evidence="3">Pd1 / CECT 20795</strain>
    </source>
</reference>
<dbReference type="EMBL" id="AKCU01000530">
    <property type="protein sequence ID" value="EKV04524.1"/>
    <property type="molecule type" value="Genomic_DNA"/>
</dbReference>
<organism evidence="2 3">
    <name type="scientific">Penicillium digitatum (strain Pd1 / CECT 20795)</name>
    <name type="common">Green mold</name>
    <dbReference type="NCBI Taxonomy" id="1170230"/>
    <lineage>
        <taxon>Eukaryota</taxon>
        <taxon>Fungi</taxon>
        <taxon>Dikarya</taxon>
        <taxon>Ascomycota</taxon>
        <taxon>Pezizomycotina</taxon>
        <taxon>Eurotiomycetes</taxon>
        <taxon>Eurotiomycetidae</taxon>
        <taxon>Eurotiales</taxon>
        <taxon>Aspergillaceae</taxon>
        <taxon>Penicillium</taxon>
    </lineage>
</organism>
<gene>
    <name evidence="2" type="ORF">PDIP_86940</name>
</gene>
<dbReference type="VEuPathDB" id="FungiDB:PDIP_86940"/>
<feature type="region of interest" description="Disordered" evidence="1">
    <location>
        <begin position="1"/>
        <end position="79"/>
    </location>
</feature>
<evidence type="ECO:0000313" key="3">
    <source>
        <dbReference type="Proteomes" id="UP000009886"/>
    </source>
</evidence>
<evidence type="ECO:0000313" key="2">
    <source>
        <dbReference type="EMBL" id="EKV04524.1"/>
    </source>
</evidence>